<feature type="active site" description="Nucleophile" evidence="19">
    <location>
        <position position="145"/>
    </location>
</feature>
<evidence type="ECO:0000313" key="23">
    <source>
        <dbReference type="Proteomes" id="UP000323324"/>
    </source>
</evidence>
<sequence length="286" mass="33412">MKKNKVKHSSRFVIALVIVVLSSTLCSAQSILKEEYNDSIRKLPYFSIHKNNYFISGVPTNKHIDRNTANAKYQISFKQMISRDALPWDAYLFITYTQKAFWDIYKESLPFSDINFNPSVDVGKAIFNKNNELQGILGLSLEHESNGRDSIASRSWNRLTANYTTTILKNTTASFEVWLPFMYKENNADLLEYVGLGEINISHEIKRNKLYAEVMVRKGLNFNGKGVVRSRIYYNPFKRNLSNQYIMLEWYLGQAETLLDYQQSRSIIRLGYVIKSNEFNWFKQRK</sequence>
<dbReference type="InterPro" id="IPR036541">
    <property type="entry name" value="PLipase_A1_sf"/>
</dbReference>
<feature type="binding site" description="in dimeric form" evidence="20">
    <location>
        <position position="108"/>
    </location>
    <ligand>
        <name>Ca(2+)</name>
        <dbReference type="ChEBI" id="CHEBI:29108"/>
        <label>1</label>
    </ligand>
</feature>
<evidence type="ECO:0000256" key="18">
    <source>
        <dbReference type="ARBA" id="ARBA00032375"/>
    </source>
</evidence>
<dbReference type="Proteomes" id="UP000323324">
    <property type="component" value="Unassembled WGS sequence"/>
</dbReference>
<name>A0A8H2LGX9_9FLAO</name>
<evidence type="ECO:0000256" key="3">
    <source>
        <dbReference type="ARBA" id="ARBA00004571"/>
    </source>
</evidence>
<dbReference type="RefSeq" id="WP_148368193.1">
    <property type="nucleotide sequence ID" value="NZ_VSKM01000001.1"/>
</dbReference>
<reference evidence="22 23" key="1">
    <citation type="submission" date="2019-08" db="EMBL/GenBank/DDBJ databases">
        <title>Genomes of Antarctic Bizionia species.</title>
        <authorList>
            <person name="Bowman J.P."/>
        </authorList>
    </citation>
    <scope>NUCLEOTIDE SEQUENCE [LARGE SCALE GENOMIC DNA]</scope>
    <source>
        <strain evidence="22 23">HFD</strain>
    </source>
</reference>
<protein>
    <recommendedName>
        <fullName evidence="18">Phosphatidylcholine 1-acylhydrolase</fullName>
        <ecNumber evidence="6">3.1.1.32</ecNumber>
        <ecNumber evidence="7">3.1.1.4</ecNumber>
    </recommendedName>
</protein>
<accession>A0A8H2LGX9</accession>
<organism evidence="22 23">
    <name type="scientific">Bizionia saleffrena</name>
    <dbReference type="NCBI Taxonomy" id="291189"/>
    <lineage>
        <taxon>Bacteria</taxon>
        <taxon>Pseudomonadati</taxon>
        <taxon>Bacteroidota</taxon>
        <taxon>Flavobacteriia</taxon>
        <taxon>Flavobacteriales</taxon>
        <taxon>Flavobacteriaceae</taxon>
        <taxon>Bizionia</taxon>
    </lineage>
</organism>
<comment type="caution">
    <text evidence="22">The sequence shown here is derived from an EMBL/GenBank/DDBJ whole genome shotgun (WGS) entry which is preliminary data.</text>
</comment>
<comment type="catalytic activity">
    <reaction evidence="1">
        <text>a 1,2-diacyl-sn-glycero-3-phosphocholine + H2O = a 2-acyl-sn-glycero-3-phosphocholine + a fatty acid + H(+)</text>
        <dbReference type="Rhea" id="RHEA:18689"/>
        <dbReference type="ChEBI" id="CHEBI:15377"/>
        <dbReference type="ChEBI" id="CHEBI:15378"/>
        <dbReference type="ChEBI" id="CHEBI:28868"/>
        <dbReference type="ChEBI" id="CHEBI:57643"/>
        <dbReference type="ChEBI" id="CHEBI:57875"/>
        <dbReference type="EC" id="3.1.1.32"/>
    </reaction>
</comment>
<feature type="active site" description="Proton acceptor" evidence="19">
    <location>
        <position position="143"/>
    </location>
</feature>
<dbReference type="PRINTS" id="PR01486">
    <property type="entry name" value="PHPHLIPASEA1"/>
</dbReference>
<comment type="subunit">
    <text evidence="5">Homodimer; dimerization is reversible, and the dimeric form is the active one.</text>
</comment>
<comment type="cofactor">
    <cofactor evidence="20">
        <name>Ca(2+)</name>
        <dbReference type="ChEBI" id="CHEBI:29108"/>
    </cofactor>
    <text evidence="20">Binds 1 Ca(2+) ion per monomer.</text>
</comment>
<dbReference type="GO" id="GO:0046872">
    <property type="term" value="F:metal ion binding"/>
    <property type="evidence" value="ECO:0007669"/>
    <property type="project" value="UniProtKB-KW"/>
</dbReference>
<dbReference type="Gene3D" id="2.40.230.10">
    <property type="entry name" value="Phospholipase A1"/>
    <property type="match status" value="1"/>
</dbReference>
<feature type="binding site" description="in dimeric form" evidence="20">
    <location>
        <position position="153"/>
    </location>
    <ligand>
        <name>Ca(2+)</name>
        <dbReference type="ChEBI" id="CHEBI:29108"/>
        <label>1</label>
    </ligand>
</feature>
<evidence type="ECO:0000256" key="12">
    <source>
        <dbReference type="ARBA" id="ARBA00022801"/>
    </source>
</evidence>
<feature type="signal peptide" evidence="21">
    <location>
        <begin position="1"/>
        <end position="28"/>
    </location>
</feature>
<keyword evidence="10 20" id="KW-0479">Metal-binding</keyword>
<evidence type="ECO:0000256" key="13">
    <source>
        <dbReference type="ARBA" id="ARBA00022837"/>
    </source>
</evidence>
<evidence type="ECO:0000256" key="10">
    <source>
        <dbReference type="ARBA" id="ARBA00022723"/>
    </source>
</evidence>
<keyword evidence="11 21" id="KW-0732">Signal</keyword>
<evidence type="ECO:0000256" key="9">
    <source>
        <dbReference type="ARBA" id="ARBA00022692"/>
    </source>
</evidence>
<dbReference type="PANTHER" id="PTHR40457:SF1">
    <property type="entry name" value="PHOSPHOLIPASE A1"/>
    <property type="match status" value="1"/>
</dbReference>
<dbReference type="EC" id="3.1.1.32" evidence="6"/>
<keyword evidence="12" id="KW-0378">Hydrolase</keyword>
<dbReference type="Pfam" id="PF02253">
    <property type="entry name" value="PLA1"/>
    <property type="match status" value="1"/>
</dbReference>
<keyword evidence="8" id="KW-1134">Transmembrane beta strand</keyword>
<evidence type="ECO:0000313" key="22">
    <source>
        <dbReference type="EMBL" id="TYB80302.1"/>
    </source>
</evidence>
<evidence type="ECO:0000256" key="4">
    <source>
        <dbReference type="ARBA" id="ARBA00010525"/>
    </source>
</evidence>
<dbReference type="EC" id="3.1.1.4" evidence="7"/>
<dbReference type="GO" id="GO:0004623">
    <property type="term" value="F:phospholipase A2 activity"/>
    <property type="evidence" value="ECO:0007669"/>
    <property type="project" value="UniProtKB-EC"/>
</dbReference>
<evidence type="ECO:0000256" key="14">
    <source>
        <dbReference type="ARBA" id="ARBA00022963"/>
    </source>
</evidence>
<dbReference type="InterPro" id="IPR003187">
    <property type="entry name" value="PLipase_A1"/>
</dbReference>
<keyword evidence="15" id="KW-0443">Lipid metabolism</keyword>
<evidence type="ECO:0000256" key="1">
    <source>
        <dbReference type="ARBA" id="ARBA00000111"/>
    </source>
</evidence>
<evidence type="ECO:0000256" key="7">
    <source>
        <dbReference type="ARBA" id="ARBA00013278"/>
    </source>
</evidence>
<keyword evidence="16" id="KW-0472">Membrane</keyword>
<keyword evidence="13 20" id="KW-0106">Calcium</keyword>
<keyword evidence="14" id="KW-0442">Lipid degradation</keyword>
<gene>
    <name evidence="22" type="ORF">ES676_01125</name>
</gene>
<dbReference type="PANTHER" id="PTHR40457">
    <property type="entry name" value="PHOSPHOLIPASE A1"/>
    <property type="match status" value="1"/>
</dbReference>
<dbReference type="EMBL" id="VSKM01000001">
    <property type="protein sequence ID" value="TYB80302.1"/>
    <property type="molecule type" value="Genomic_DNA"/>
</dbReference>
<keyword evidence="17" id="KW-0998">Cell outer membrane</keyword>
<comment type="similarity">
    <text evidence="4">Belongs to the phospholipase A1 family.</text>
</comment>
<comment type="catalytic activity">
    <reaction evidence="2">
        <text>a 1,2-diacyl-sn-glycero-3-phosphocholine + H2O = a 1-acyl-sn-glycero-3-phosphocholine + a fatty acid + H(+)</text>
        <dbReference type="Rhea" id="RHEA:15801"/>
        <dbReference type="ChEBI" id="CHEBI:15377"/>
        <dbReference type="ChEBI" id="CHEBI:15378"/>
        <dbReference type="ChEBI" id="CHEBI:28868"/>
        <dbReference type="ChEBI" id="CHEBI:57643"/>
        <dbReference type="ChEBI" id="CHEBI:58168"/>
        <dbReference type="EC" id="3.1.1.4"/>
    </reaction>
</comment>
<evidence type="ECO:0000256" key="16">
    <source>
        <dbReference type="ARBA" id="ARBA00023136"/>
    </source>
</evidence>
<evidence type="ECO:0000256" key="11">
    <source>
        <dbReference type="ARBA" id="ARBA00022729"/>
    </source>
</evidence>
<evidence type="ECO:0000256" key="2">
    <source>
        <dbReference type="ARBA" id="ARBA00001604"/>
    </source>
</evidence>
<keyword evidence="23" id="KW-1185">Reference proteome</keyword>
<keyword evidence="9" id="KW-0812">Transmembrane</keyword>
<comment type="subcellular location">
    <subcellularLocation>
        <location evidence="3">Cell outer membrane</location>
        <topology evidence="3">Multi-pass membrane protein</topology>
    </subcellularLocation>
</comment>
<feature type="chain" id="PRO_5034168328" description="Phosphatidylcholine 1-acylhydrolase" evidence="21">
    <location>
        <begin position="29"/>
        <end position="286"/>
    </location>
</feature>
<evidence type="ECO:0000256" key="20">
    <source>
        <dbReference type="PIRSR" id="PIRSR603187-2"/>
    </source>
</evidence>
<evidence type="ECO:0000256" key="15">
    <source>
        <dbReference type="ARBA" id="ARBA00023098"/>
    </source>
</evidence>
<proteinExistence type="inferred from homology"/>
<evidence type="ECO:0000256" key="21">
    <source>
        <dbReference type="SAM" id="SignalP"/>
    </source>
</evidence>
<feature type="binding site" description="in dimeric form" evidence="20">
    <location>
        <position position="148"/>
    </location>
    <ligand>
        <name>Ca(2+)</name>
        <dbReference type="ChEBI" id="CHEBI:29108"/>
        <label>1</label>
    </ligand>
</feature>
<evidence type="ECO:0000256" key="5">
    <source>
        <dbReference type="ARBA" id="ARBA00011702"/>
    </source>
</evidence>
<dbReference type="GO" id="GO:0009279">
    <property type="term" value="C:cell outer membrane"/>
    <property type="evidence" value="ECO:0007669"/>
    <property type="project" value="UniProtKB-SubCell"/>
</dbReference>
<dbReference type="AlphaFoldDB" id="A0A8H2LGX9"/>
<dbReference type="GO" id="GO:0008970">
    <property type="term" value="F:phospholipase A1 activity"/>
    <property type="evidence" value="ECO:0007669"/>
    <property type="project" value="UniProtKB-EC"/>
</dbReference>
<evidence type="ECO:0000256" key="17">
    <source>
        <dbReference type="ARBA" id="ARBA00023237"/>
    </source>
</evidence>
<dbReference type="GO" id="GO:0016042">
    <property type="term" value="P:lipid catabolic process"/>
    <property type="evidence" value="ECO:0007669"/>
    <property type="project" value="UniProtKB-KW"/>
</dbReference>
<evidence type="ECO:0000256" key="19">
    <source>
        <dbReference type="PIRSR" id="PIRSR603187-1"/>
    </source>
</evidence>
<dbReference type="SUPFAM" id="SSF56931">
    <property type="entry name" value="Outer membrane phospholipase A (OMPLA)"/>
    <property type="match status" value="1"/>
</dbReference>
<evidence type="ECO:0000256" key="6">
    <source>
        <dbReference type="ARBA" id="ARBA00013179"/>
    </source>
</evidence>
<evidence type="ECO:0000256" key="8">
    <source>
        <dbReference type="ARBA" id="ARBA00022452"/>
    </source>
</evidence>